<dbReference type="EMBL" id="CM040455">
    <property type="protein sequence ID" value="MCI4375630.1"/>
    <property type="molecule type" value="Genomic_DNA"/>
</dbReference>
<sequence>MDASALSQDSEKLTSSRPRQRHRVSLHGINPGGWSSVCFFQRFILTVHKTKRIFNQGGKHRCCSLPLS</sequence>
<gene>
    <name evidence="1" type="ORF">PGIGA_G00111710</name>
</gene>
<evidence type="ECO:0000313" key="1">
    <source>
        <dbReference type="EMBL" id="MCI4375630.1"/>
    </source>
</evidence>
<protein>
    <submittedName>
        <fullName evidence="1">Uncharacterized protein</fullName>
    </submittedName>
</protein>
<accession>A0ACC5WBA4</accession>
<evidence type="ECO:0000313" key="2">
    <source>
        <dbReference type="Proteomes" id="UP000829447"/>
    </source>
</evidence>
<keyword evidence="2" id="KW-1185">Reference proteome</keyword>
<reference evidence="1 2" key="1">
    <citation type="journal article" date="2022" name="bioRxiv">
        <title>An ancient truncated duplication of the anti-Mullerian hormone receptor type 2 gene is a potential conserved master sex determinant in the Pangasiidae catfish family.</title>
        <authorList>
            <person name="Wen M."/>
            <person name="Pan Q."/>
            <person name="Jouanno E."/>
            <person name="Montfort J."/>
            <person name="Zahm M."/>
            <person name="Cabau C."/>
            <person name="Klopp C."/>
            <person name="Iampietro C."/>
            <person name="Roques C."/>
            <person name="Bouchez O."/>
            <person name="Castinel A."/>
            <person name="Donnadieu C."/>
            <person name="Parrinello H."/>
            <person name="Poncet C."/>
            <person name="Belmonte E."/>
            <person name="Gautier V."/>
            <person name="Avarre J.-C."/>
            <person name="Dugue R."/>
            <person name="Gustiano R."/>
            <person name="Ha T.T.T."/>
            <person name="Campet M."/>
            <person name="Sriphairoj K."/>
            <person name="Ribolli J."/>
            <person name="de Almeida F.L."/>
            <person name="Desvignes T."/>
            <person name="Postlethwait J.H."/>
            <person name="Bucao C.F."/>
            <person name="Robinson-Rechavi M."/>
            <person name="Bobe J."/>
            <person name="Herpin A."/>
            <person name="Guiguen Y."/>
        </authorList>
    </citation>
    <scope>NUCLEOTIDE SEQUENCE [LARGE SCALE GENOMIC DNA]</scope>
    <source>
        <strain evidence="1">YG-Dec2019</strain>
    </source>
</reference>
<name>A0ACC5WBA4_PANGG</name>
<dbReference type="Proteomes" id="UP000829447">
    <property type="component" value="Linkage Group LG2"/>
</dbReference>
<proteinExistence type="predicted"/>
<comment type="caution">
    <text evidence="1">The sequence shown here is derived from an EMBL/GenBank/DDBJ whole genome shotgun (WGS) entry which is preliminary data.</text>
</comment>
<organism evidence="1 2">
    <name type="scientific">Pangasianodon gigas</name>
    <name type="common">Mekong giant catfish</name>
    <name type="synonym">Pangasius gigas</name>
    <dbReference type="NCBI Taxonomy" id="30993"/>
    <lineage>
        <taxon>Eukaryota</taxon>
        <taxon>Metazoa</taxon>
        <taxon>Chordata</taxon>
        <taxon>Craniata</taxon>
        <taxon>Vertebrata</taxon>
        <taxon>Euteleostomi</taxon>
        <taxon>Actinopterygii</taxon>
        <taxon>Neopterygii</taxon>
        <taxon>Teleostei</taxon>
        <taxon>Ostariophysi</taxon>
        <taxon>Siluriformes</taxon>
        <taxon>Pangasiidae</taxon>
        <taxon>Pangasianodon</taxon>
    </lineage>
</organism>